<sequence>MKNTKFSFNRAWLVLTALLMSALVAVSFTSCKSDDDDASIYGTWKSSYGEIYDISTTELKNGGSWGNCYAGNNLTVRKISDSAGIVYIKYTRSIIYGSTDYSENAPDVGKWYAISYKNLTDDTVSISGAYKSGGATSTETLDEAVSEFTIENGYFGKYSDCTRQ</sequence>
<name>F2NS96_TRES6</name>
<dbReference type="KEGG" id="tsu:Tresu_1497"/>
<dbReference type="HOGENOM" id="CLU_1683236_0_0_12"/>
<dbReference type="GeneID" id="302999863"/>
<keyword evidence="3" id="KW-1185">Reference proteome</keyword>
<dbReference type="EMBL" id="CP002631">
    <property type="protein sequence ID" value="AEB14397.1"/>
    <property type="molecule type" value="Genomic_DNA"/>
</dbReference>
<feature type="chain" id="PRO_5003287386" description="Lipocalin-like domain-containing protein" evidence="1">
    <location>
        <begin position="33"/>
        <end position="164"/>
    </location>
</feature>
<accession>F2NS96</accession>
<gene>
    <name evidence="2" type="ordered locus">Tresu_1497</name>
</gene>
<keyword evidence="1" id="KW-0732">Signal</keyword>
<reference evidence="2 3" key="1">
    <citation type="journal article" date="2011" name="Stand. Genomic Sci.">
        <title>Complete genome sequence of Treponema succinifaciens type strain (6091).</title>
        <authorList>
            <person name="Han C."/>
            <person name="Gronow S."/>
            <person name="Teshima H."/>
            <person name="Lapidus A."/>
            <person name="Nolan M."/>
            <person name="Lucas S."/>
            <person name="Hammon N."/>
            <person name="Deshpande S."/>
            <person name="Cheng J.F."/>
            <person name="Zeytun A."/>
            <person name="Tapia R."/>
            <person name="Goodwin L."/>
            <person name="Pitluck S."/>
            <person name="Liolios K."/>
            <person name="Pagani I."/>
            <person name="Ivanova N."/>
            <person name="Mavromatis K."/>
            <person name="Mikhailova N."/>
            <person name="Huntemann M."/>
            <person name="Pati A."/>
            <person name="Chen A."/>
            <person name="Palaniappan K."/>
            <person name="Land M."/>
            <person name="Hauser L."/>
            <person name="Brambilla E.M."/>
            <person name="Rohde M."/>
            <person name="Goker M."/>
            <person name="Woyke T."/>
            <person name="Bristow J."/>
            <person name="Eisen J.A."/>
            <person name="Markowitz V."/>
            <person name="Hugenholtz P."/>
            <person name="Kyrpides N.C."/>
            <person name="Klenk H.P."/>
            <person name="Detter J.C."/>
        </authorList>
    </citation>
    <scope>NUCLEOTIDE SEQUENCE [LARGE SCALE GENOMIC DNA]</scope>
    <source>
        <strain evidence="3">ATCC 33096 / DSM 2489 / 6091</strain>
    </source>
</reference>
<dbReference type="OrthoDB" id="308357at2"/>
<reference evidence="3" key="2">
    <citation type="submission" date="2011-04" db="EMBL/GenBank/DDBJ databases">
        <title>The complete genome of chromosome of Treponema succinifaciens DSM 2489.</title>
        <authorList>
            <person name="Lucas S."/>
            <person name="Copeland A."/>
            <person name="Lapidus A."/>
            <person name="Bruce D."/>
            <person name="Goodwin L."/>
            <person name="Pitluck S."/>
            <person name="Peters L."/>
            <person name="Kyrpides N."/>
            <person name="Mavromatis K."/>
            <person name="Ivanova N."/>
            <person name="Ovchinnikova G."/>
            <person name="Teshima H."/>
            <person name="Detter J.C."/>
            <person name="Tapia R."/>
            <person name="Han C."/>
            <person name="Land M."/>
            <person name="Hauser L."/>
            <person name="Markowitz V."/>
            <person name="Cheng J.-F."/>
            <person name="Hugenholtz P."/>
            <person name="Woyke T."/>
            <person name="Wu D."/>
            <person name="Gronow S."/>
            <person name="Wellnitz S."/>
            <person name="Brambilla E."/>
            <person name="Klenk H.-P."/>
            <person name="Eisen J.A."/>
        </authorList>
    </citation>
    <scope>NUCLEOTIDE SEQUENCE [LARGE SCALE GENOMIC DNA]</scope>
    <source>
        <strain evidence="3">ATCC 33096 / DSM 2489 / 6091</strain>
    </source>
</reference>
<organism evidence="2 3">
    <name type="scientific">Treponema succinifaciens (strain ATCC 33096 / DSM 2489 / 6091)</name>
    <dbReference type="NCBI Taxonomy" id="869209"/>
    <lineage>
        <taxon>Bacteria</taxon>
        <taxon>Pseudomonadati</taxon>
        <taxon>Spirochaetota</taxon>
        <taxon>Spirochaetia</taxon>
        <taxon>Spirochaetales</taxon>
        <taxon>Treponemataceae</taxon>
        <taxon>Treponema</taxon>
    </lineage>
</organism>
<dbReference type="PROSITE" id="PS51257">
    <property type="entry name" value="PROKAR_LIPOPROTEIN"/>
    <property type="match status" value="1"/>
</dbReference>
<evidence type="ECO:0000313" key="2">
    <source>
        <dbReference type="EMBL" id="AEB14397.1"/>
    </source>
</evidence>
<protein>
    <recommendedName>
        <fullName evidence="4">Lipocalin-like domain-containing protein</fullName>
    </recommendedName>
</protein>
<dbReference type="eggNOG" id="ENOG502ZPGU">
    <property type="taxonomic scope" value="Bacteria"/>
</dbReference>
<evidence type="ECO:0000313" key="3">
    <source>
        <dbReference type="Proteomes" id="UP000006852"/>
    </source>
</evidence>
<dbReference type="RefSeq" id="WP_013701679.1">
    <property type="nucleotide sequence ID" value="NC_015385.1"/>
</dbReference>
<dbReference type="Proteomes" id="UP000006852">
    <property type="component" value="Chromosome"/>
</dbReference>
<evidence type="ECO:0008006" key="4">
    <source>
        <dbReference type="Google" id="ProtNLM"/>
    </source>
</evidence>
<dbReference type="STRING" id="869209.Tresu_1497"/>
<feature type="signal peptide" evidence="1">
    <location>
        <begin position="1"/>
        <end position="32"/>
    </location>
</feature>
<evidence type="ECO:0000256" key="1">
    <source>
        <dbReference type="SAM" id="SignalP"/>
    </source>
</evidence>
<dbReference type="AlphaFoldDB" id="F2NS96"/>
<proteinExistence type="predicted"/>